<keyword evidence="3" id="KW-0479">Metal-binding</keyword>
<keyword evidence="5" id="KW-0560">Oxidoreductase</keyword>
<dbReference type="EMBL" id="LUKD01000001">
    <property type="protein sequence ID" value="KYG67997.1"/>
    <property type="molecule type" value="Genomic_DNA"/>
</dbReference>
<feature type="domain" description="Alcohol dehydrogenase-like N-terminal" evidence="6">
    <location>
        <begin position="28"/>
        <end position="139"/>
    </location>
</feature>
<proteinExistence type="inferred from homology"/>
<protein>
    <submittedName>
        <fullName evidence="7">Alcohol dehydrogenase</fullName>
    </submittedName>
</protein>
<dbReference type="Proteomes" id="UP000075799">
    <property type="component" value="Unassembled WGS sequence"/>
</dbReference>
<evidence type="ECO:0000256" key="2">
    <source>
        <dbReference type="ARBA" id="ARBA00008072"/>
    </source>
</evidence>
<dbReference type="Pfam" id="PF08240">
    <property type="entry name" value="ADH_N"/>
    <property type="match status" value="1"/>
</dbReference>
<keyword evidence="4" id="KW-0862">Zinc</keyword>
<dbReference type="InterPro" id="IPR014187">
    <property type="entry name" value="ADH_Zn_typ-2"/>
</dbReference>
<dbReference type="CDD" id="cd08298">
    <property type="entry name" value="CAD2"/>
    <property type="match status" value="1"/>
</dbReference>
<evidence type="ECO:0000313" key="8">
    <source>
        <dbReference type="Proteomes" id="UP000075799"/>
    </source>
</evidence>
<dbReference type="Gene3D" id="3.90.180.10">
    <property type="entry name" value="Medium-chain alcohol dehydrogenases, catalytic domain"/>
    <property type="match status" value="1"/>
</dbReference>
<comment type="caution">
    <text evidence="7">The sequence shown here is derived from an EMBL/GenBank/DDBJ whole genome shotgun (WGS) entry which is preliminary data.</text>
</comment>
<dbReference type="InterPro" id="IPR013154">
    <property type="entry name" value="ADH-like_N"/>
</dbReference>
<evidence type="ECO:0000256" key="1">
    <source>
        <dbReference type="ARBA" id="ARBA00001947"/>
    </source>
</evidence>
<sequence length="337" mass="36915">MKAMILKSHAMIEYNPLQLTDVEIPEPGPDEVLIKVLCCAVCRTDIHVIEGDLNPSTMPVIPGHQATGVVTKVGRHCNFISVGDWVGVAWLGRTCGTCIYCQTDKENLCLQPQFTGYNLQGGYSEYMVAAEKFVYPLPKDANQFQISPLLCAGIVGYRALKRSNFELGQHLLLIGFGSSAHLMLQLVVAQGGKVSVVTRAKNHQKLALELGAVWAGDSTADLSETVDCAILFAPAGDLVPQTLSALKRGGTLAVAGIHLSPIPQLEYETHLFYERDLRSVTANTRHDGVEFLQKAFQYNILPKVQIYRLQDANKALLDLKMDRINGTAVLSMPDSDY</sequence>
<dbReference type="NCBIfam" id="TIGR02822">
    <property type="entry name" value="adh_fam_2"/>
    <property type="match status" value="1"/>
</dbReference>
<evidence type="ECO:0000256" key="4">
    <source>
        <dbReference type="ARBA" id="ARBA00022833"/>
    </source>
</evidence>
<comment type="cofactor">
    <cofactor evidence="1">
        <name>Zn(2+)</name>
        <dbReference type="ChEBI" id="CHEBI:29105"/>
    </cofactor>
</comment>
<organism evidence="7 8">
    <name type="scientific">Bdellovibrio bacteriovorus</name>
    <dbReference type="NCBI Taxonomy" id="959"/>
    <lineage>
        <taxon>Bacteria</taxon>
        <taxon>Pseudomonadati</taxon>
        <taxon>Bdellovibrionota</taxon>
        <taxon>Bdellovibrionia</taxon>
        <taxon>Bdellovibrionales</taxon>
        <taxon>Pseudobdellovibrionaceae</taxon>
        <taxon>Bdellovibrio</taxon>
    </lineage>
</organism>
<gene>
    <name evidence="7" type="ORF">AZI87_01625</name>
</gene>
<dbReference type="GO" id="GO:0005737">
    <property type="term" value="C:cytoplasm"/>
    <property type="evidence" value="ECO:0007669"/>
    <property type="project" value="TreeGrafter"/>
</dbReference>
<dbReference type="PANTHER" id="PTHR42940">
    <property type="entry name" value="ALCOHOL DEHYDROGENASE 1-RELATED"/>
    <property type="match status" value="1"/>
</dbReference>
<reference evidence="7 8" key="1">
    <citation type="submission" date="2016-03" db="EMBL/GenBank/DDBJ databases">
        <authorList>
            <person name="Ploux O."/>
        </authorList>
    </citation>
    <scope>NUCLEOTIDE SEQUENCE [LARGE SCALE GENOMIC DNA]</scope>
    <source>
        <strain evidence="7 8">EC13</strain>
    </source>
</reference>
<evidence type="ECO:0000259" key="6">
    <source>
        <dbReference type="Pfam" id="PF08240"/>
    </source>
</evidence>
<dbReference type="SUPFAM" id="SSF51735">
    <property type="entry name" value="NAD(P)-binding Rossmann-fold domains"/>
    <property type="match status" value="1"/>
</dbReference>
<dbReference type="InterPro" id="IPR011032">
    <property type="entry name" value="GroES-like_sf"/>
</dbReference>
<dbReference type="GO" id="GO:0004022">
    <property type="term" value="F:alcohol dehydrogenase (NAD+) activity"/>
    <property type="evidence" value="ECO:0007669"/>
    <property type="project" value="TreeGrafter"/>
</dbReference>
<dbReference type="SUPFAM" id="SSF50129">
    <property type="entry name" value="GroES-like"/>
    <property type="match status" value="1"/>
</dbReference>
<name>A0A162GF51_BDEBC</name>
<dbReference type="GO" id="GO:0046872">
    <property type="term" value="F:metal ion binding"/>
    <property type="evidence" value="ECO:0007669"/>
    <property type="project" value="UniProtKB-KW"/>
</dbReference>
<dbReference type="AlphaFoldDB" id="A0A162GF51"/>
<evidence type="ECO:0000256" key="5">
    <source>
        <dbReference type="ARBA" id="ARBA00023002"/>
    </source>
</evidence>
<evidence type="ECO:0000256" key="3">
    <source>
        <dbReference type="ARBA" id="ARBA00022723"/>
    </source>
</evidence>
<dbReference type="Gene3D" id="3.40.50.720">
    <property type="entry name" value="NAD(P)-binding Rossmann-like Domain"/>
    <property type="match status" value="1"/>
</dbReference>
<comment type="similarity">
    <text evidence="2">Belongs to the zinc-containing alcohol dehydrogenase family.</text>
</comment>
<dbReference type="PANTHER" id="PTHR42940:SF8">
    <property type="entry name" value="VACUOLAR PROTEIN SORTING-ASSOCIATED PROTEIN 11"/>
    <property type="match status" value="1"/>
</dbReference>
<evidence type="ECO:0000313" key="7">
    <source>
        <dbReference type="EMBL" id="KYG67997.1"/>
    </source>
</evidence>
<accession>A0A162GF51</accession>
<dbReference type="InterPro" id="IPR036291">
    <property type="entry name" value="NAD(P)-bd_dom_sf"/>
</dbReference>